<evidence type="ECO:0000313" key="2">
    <source>
        <dbReference type="Proteomes" id="UP001293254"/>
    </source>
</evidence>
<reference evidence="1" key="2">
    <citation type="journal article" date="2024" name="Plant">
        <title>Genomic evolution and insights into agronomic trait innovations of Sesamum species.</title>
        <authorList>
            <person name="Miao H."/>
            <person name="Wang L."/>
            <person name="Qu L."/>
            <person name="Liu H."/>
            <person name="Sun Y."/>
            <person name="Le M."/>
            <person name="Wang Q."/>
            <person name="Wei S."/>
            <person name="Zheng Y."/>
            <person name="Lin W."/>
            <person name="Duan Y."/>
            <person name="Cao H."/>
            <person name="Xiong S."/>
            <person name="Wang X."/>
            <person name="Wei L."/>
            <person name="Li C."/>
            <person name="Ma Q."/>
            <person name="Ju M."/>
            <person name="Zhao R."/>
            <person name="Li G."/>
            <person name="Mu C."/>
            <person name="Tian Q."/>
            <person name="Mei H."/>
            <person name="Zhang T."/>
            <person name="Gao T."/>
            <person name="Zhang H."/>
        </authorList>
    </citation>
    <scope>NUCLEOTIDE SEQUENCE</scope>
    <source>
        <strain evidence="1">3651</strain>
    </source>
</reference>
<accession>A0AAE1YNA6</accession>
<sequence>MDRSTQKRTVNLMGEVRDPSLFRWRRIVVGERRRWCAVIDERSGDSPDAGILERSSGRFPGGDFGAKKRVTSDGDCRRVRAPMGHALDEAVDRLTASVMVVRVTVTRRKLFRRPVGGGAAAAPRRRFRV</sequence>
<gene>
    <name evidence="1" type="ORF">Salat_0521700</name>
</gene>
<keyword evidence="2" id="KW-1185">Reference proteome</keyword>
<comment type="caution">
    <text evidence="1">The sequence shown here is derived from an EMBL/GenBank/DDBJ whole genome shotgun (WGS) entry which is preliminary data.</text>
</comment>
<dbReference type="Proteomes" id="UP001293254">
    <property type="component" value="Unassembled WGS sequence"/>
</dbReference>
<proteinExistence type="predicted"/>
<organism evidence="1 2">
    <name type="scientific">Sesamum alatum</name>
    <dbReference type="NCBI Taxonomy" id="300844"/>
    <lineage>
        <taxon>Eukaryota</taxon>
        <taxon>Viridiplantae</taxon>
        <taxon>Streptophyta</taxon>
        <taxon>Embryophyta</taxon>
        <taxon>Tracheophyta</taxon>
        <taxon>Spermatophyta</taxon>
        <taxon>Magnoliopsida</taxon>
        <taxon>eudicotyledons</taxon>
        <taxon>Gunneridae</taxon>
        <taxon>Pentapetalae</taxon>
        <taxon>asterids</taxon>
        <taxon>lamiids</taxon>
        <taxon>Lamiales</taxon>
        <taxon>Pedaliaceae</taxon>
        <taxon>Sesamum</taxon>
    </lineage>
</organism>
<evidence type="ECO:0000313" key="1">
    <source>
        <dbReference type="EMBL" id="KAK4433590.1"/>
    </source>
</evidence>
<dbReference type="EMBL" id="JACGWO010000002">
    <property type="protein sequence ID" value="KAK4433590.1"/>
    <property type="molecule type" value="Genomic_DNA"/>
</dbReference>
<dbReference type="AlphaFoldDB" id="A0AAE1YNA6"/>
<reference evidence="1" key="1">
    <citation type="submission" date="2020-06" db="EMBL/GenBank/DDBJ databases">
        <authorList>
            <person name="Li T."/>
            <person name="Hu X."/>
            <person name="Zhang T."/>
            <person name="Song X."/>
            <person name="Zhang H."/>
            <person name="Dai N."/>
            <person name="Sheng W."/>
            <person name="Hou X."/>
            <person name="Wei L."/>
        </authorList>
    </citation>
    <scope>NUCLEOTIDE SEQUENCE</scope>
    <source>
        <strain evidence="1">3651</strain>
        <tissue evidence="1">Leaf</tissue>
    </source>
</reference>
<protein>
    <submittedName>
        <fullName evidence="1">Uncharacterized protein</fullName>
    </submittedName>
</protein>
<name>A0AAE1YNA6_9LAMI</name>